<evidence type="ECO:0000313" key="8">
    <source>
        <dbReference type="Proteomes" id="UP001108240"/>
    </source>
</evidence>
<name>A0A9J8CYC5_CYPCA</name>
<organism evidence="7 8">
    <name type="scientific">Cyprinus carpio carpio</name>
    <dbReference type="NCBI Taxonomy" id="630221"/>
    <lineage>
        <taxon>Eukaryota</taxon>
        <taxon>Metazoa</taxon>
        <taxon>Chordata</taxon>
        <taxon>Craniata</taxon>
        <taxon>Vertebrata</taxon>
        <taxon>Euteleostomi</taxon>
        <taxon>Actinopterygii</taxon>
        <taxon>Neopterygii</taxon>
        <taxon>Teleostei</taxon>
        <taxon>Ostariophysi</taxon>
        <taxon>Cypriniformes</taxon>
        <taxon>Cyprinidae</taxon>
        <taxon>Cyprininae</taxon>
        <taxon>Cyprinus</taxon>
    </lineage>
</organism>
<feature type="transmembrane region" description="Helical" evidence="6">
    <location>
        <begin position="87"/>
        <end position="105"/>
    </location>
</feature>
<keyword evidence="3 6" id="KW-1133">Transmembrane helix</keyword>
<accession>A0A9J8CYC5</accession>
<evidence type="ECO:0000256" key="6">
    <source>
        <dbReference type="SAM" id="Phobius"/>
    </source>
</evidence>
<sequence length="146" mass="16743">RLLVFQENRSVLDGDRVDLYYSSHVDCVLASGRPVWPSGSSRRSGQVFRGLSLSCAVLRVSECCYSHRELRDDDDDDVCLVRLCFRWFLMFVIHVCEVLFALKLCSDKGIDSTSTRLLWVAQTFLFGLTSLCLLIKYKPDGRPKRQ</sequence>
<dbReference type="PANTHER" id="PTHR34104:SF3">
    <property type="entry name" value="TRANSMEMBRANE PROTEIN 254"/>
    <property type="match status" value="1"/>
</dbReference>
<dbReference type="GeneTree" id="ENSGT00940000182531"/>
<dbReference type="AlphaFoldDB" id="A0A9J8CYC5"/>
<dbReference type="Pfam" id="PF14934">
    <property type="entry name" value="TMEM254"/>
    <property type="match status" value="1"/>
</dbReference>
<dbReference type="PANTHER" id="PTHR34104">
    <property type="entry name" value="TRANSMEMBRANE PROTEIN 254"/>
    <property type="match status" value="1"/>
</dbReference>
<comment type="subcellular location">
    <subcellularLocation>
        <location evidence="1">Membrane</location>
        <topology evidence="1">Multi-pass membrane protein</topology>
    </subcellularLocation>
</comment>
<dbReference type="InterPro" id="IPR028110">
    <property type="entry name" value="TMEM254"/>
</dbReference>
<evidence type="ECO:0000256" key="4">
    <source>
        <dbReference type="ARBA" id="ARBA00023136"/>
    </source>
</evidence>
<evidence type="ECO:0000256" key="1">
    <source>
        <dbReference type="ARBA" id="ARBA00004141"/>
    </source>
</evidence>
<keyword evidence="2 6" id="KW-0812">Transmembrane</keyword>
<reference evidence="7" key="1">
    <citation type="submission" date="2025-08" db="UniProtKB">
        <authorList>
            <consortium name="Ensembl"/>
        </authorList>
    </citation>
    <scope>IDENTIFICATION</scope>
</reference>
<dbReference type="Proteomes" id="UP001108240">
    <property type="component" value="Unplaced"/>
</dbReference>
<protein>
    <recommendedName>
        <fullName evidence="5">Transmembrane protein 254</fullName>
    </recommendedName>
</protein>
<evidence type="ECO:0000313" key="7">
    <source>
        <dbReference type="Ensembl" id="ENSCCRP00000170125.1"/>
    </source>
</evidence>
<proteinExistence type="predicted"/>
<evidence type="ECO:0000256" key="2">
    <source>
        <dbReference type="ARBA" id="ARBA00022692"/>
    </source>
</evidence>
<evidence type="ECO:0000256" key="3">
    <source>
        <dbReference type="ARBA" id="ARBA00022989"/>
    </source>
</evidence>
<keyword evidence="8" id="KW-1185">Reference proteome</keyword>
<feature type="transmembrane region" description="Helical" evidence="6">
    <location>
        <begin position="117"/>
        <end position="137"/>
    </location>
</feature>
<dbReference type="GO" id="GO:0016020">
    <property type="term" value="C:membrane"/>
    <property type="evidence" value="ECO:0007669"/>
    <property type="project" value="UniProtKB-SubCell"/>
</dbReference>
<reference evidence="7" key="2">
    <citation type="submission" date="2025-09" db="UniProtKB">
        <authorList>
            <consortium name="Ensembl"/>
        </authorList>
    </citation>
    <scope>IDENTIFICATION</scope>
</reference>
<keyword evidence="4 6" id="KW-0472">Membrane</keyword>
<dbReference type="Ensembl" id="ENSCCRT00000175336.1">
    <property type="protein sequence ID" value="ENSCCRP00000170125.1"/>
    <property type="gene ID" value="ENSCCRG00000057951.1"/>
</dbReference>
<evidence type="ECO:0000256" key="5">
    <source>
        <dbReference type="ARBA" id="ARBA00034834"/>
    </source>
</evidence>